<reference evidence="7" key="1">
    <citation type="submission" date="2021-12" db="EMBL/GenBank/DDBJ databases">
        <authorList>
            <person name="King R."/>
        </authorList>
    </citation>
    <scope>NUCLEOTIDE SEQUENCE</scope>
</reference>
<dbReference type="PANTHER" id="PTHR48021">
    <property type="match status" value="1"/>
</dbReference>
<dbReference type="Gene3D" id="1.20.1250.20">
    <property type="entry name" value="MFS general substrate transporter like domains"/>
    <property type="match status" value="1"/>
</dbReference>
<dbReference type="FunFam" id="1.20.1250.20:FF:000249">
    <property type="entry name" value="facilitated trehalose transporter Tret1"/>
    <property type="match status" value="1"/>
</dbReference>
<dbReference type="AlphaFoldDB" id="A0A9P0FIA5"/>
<feature type="transmembrane region" description="Helical" evidence="5">
    <location>
        <begin position="97"/>
        <end position="115"/>
    </location>
</feature>
<feature type="transmembrane region" description="Helical" evidence="5">
    <location>
        <begin position="432"/>
        <end position="453"/>
    </location>
</feature>
<name>A0A9P0FIA5_BRAAE</name>
<dbReference type="InterPro" id="IPR005829">
    <property type="entry name" value="Sugar_transporter_CS"/>
</dbReference>
<organism evidence="7 8">
    <name type="scientific">Brassicogethes aeneus</name>
    <name type="common">Rape pollen beetle</name>
    <name type="synonym">Meligethes aeneus</name>
    <dbReference type="NCBI Taxonomy" id="1431903"/>
    <lineage>
        <taxon>Eukaryota</taxon>
        <taxon>Metazoa</taxon>
        <taxon>Ecdysozoa</taxon>
        <taxon>Arthropoda</taxon>
        <taxon>Hexapoda</taxon>
        <taxon>Insecta</taxon>
        <taxon>Pterygota</taxon>
        <taxon>Neoptera</taxon>
        <taxon>Endopterygota</taxon>
        <taxon>Coleoptera</taxon>
        <taxon>Polyphaga</taxon>
        <taxon>Cucujiformia</taxon>
        <taxon>Nitidulidae</taxon>
        <taxon>Meligethinae</taxon>
        <taxon>Brassicogethes</taxon>
    </lineage>
</organism>
<feature type="domain" description="Major facilitator superfamily (MFS) profile" evidence="6">
    <location>
        <begin position="24"/>
        <end position="487"/>
    </location>
</feature>
<dbReference type="Proteomes" id="UP001154078">
    <property type="component" value="Chromosome 5"/>
</dbReference>
<dbReference type="GO" id="GO:0016020">
    <property type="term" value="C:membrane"/>
    <property type="evidence" value="ECO:0007669"/>
    <property type="project" value="UniProtKB-SubCell"/>
</dbReference>
<keyword evidence="4 5" id="KW-0472">Membrane</keyword>
<dbReference type="PROSITE" id="PS00217">
    <property type="entry name" value="SUGAR_TRANSPORT_2"/>
    <property type="match status" value="1"/>
</dbReference>
<dbReference type="Pfam" id="PF00083">
    <property type="entry name" value="Sugar_tr"/>
    <property type="match status" value="1"/>
</dbReference>
<evidence type="ECO:0000259" key="6">
    <source>
        <dbReference type="PROSITE" id="PS50850"/>
    </source>
</evidence>
<feature type="transmembrane region" description="Helical" evidence="5">
    <location>
        <begin position="284"/>
        <end position="304"/>
    </location>
</feature>
<protein>
    <recommendedName>
        <fullName evidence="6">Major facilitator superfamily (MFS) profile domain-containing protein</fullName>
    </recommendedName>
</protein>
<feature type="transmembrane region" description="Helical" evidence="5">
    <location>
        <begin position="394"/>
        <end position="420"/>
    </location>
</feature>
<dbReference type="GO" id="GO:0022857">
    <property type="term" value="F:transmembrane transporter activity"/>
    <property type="evidence" value="ECO:0007669"/>
    <property type="project" value="InterPro"/>
</dbReference>
<dbReference type="EMBL" id="OV121136">
    <property type="protein sequence ID" value="CAH0557952.1"/>
    <property type="molecule type" value="Genomic_DNA"/>
</dbReference>
<comment type="subcellular location">
    <subcellularLocation>
        <location evidence="1">Membrane</location>
        <topology evidence="1">Multi-pass membrane protein</topology>
    </subcellularLocation>
</comment>
<dbReference type="OrthoDB" id="6133115at2759"/>
<dbReference type="SUPFAM" id="SSF103473">
    <property type="entry name" value="MFS general substrate transporter"/>
    <property type="match status" value="1"/>
</dbReference>
<feature type="transmembrane region" description="Helical" evidence="5">
    <location>
        <begin position="324"/>
        <end position="345"/>
    </location>
</feature>
<dbReference type="InterPro" id="IPR050549">
    <property type="entry name" value="MFS_Trehalose_Transporter"/>
</dbReference>
<keyword evidence="8" id="KW-1185">Reference proteome</keyword>
<feature type="transmembrane region" description="Helical" evidence="5">
    <location>
        <begin position="352"/>
        <end position="374"/>
    </location>
</feature>
<accession>A0A9P0FIA5</accession>
<gene>
    <name evidence="7" type="ORF">MELIAE_LOCUS8537</name>
</gene>
<proteinExistence type="predicted"/>
<keyword evidence="3 5" id="KW-1133">Transmembrane helix</keyword>
<feature type="transmembrane region" description="Helical" evidence="5">
    <location>
        <begin position="465"/>
        <end position="483"/>
    </location>
</feature>
<sequence>MVLKTENKLPESTKSSLREALPQVLAVGVKNVLLLGFGMTLGFPTILIPSLQGTHENESISLGPDAISWIGSINLICVPVGCLLSGAITQPIGRKRAMQLVNIPFLTAWLLFHFSTEAWQIFVALALTGLSGGLLEAPVLTYVAEIAQPHLRGILSSTSTMAVILGSLSQYLLGTFFPFRVVALINCCMPVISFVLLIFVPETPLWLISKNRINDARESMAWLRGWTTVESVDAEFQELCRQLNKNAVQATPLTTISGKLNENVPMIKKPSKVQMLKLLGKKEFLWPYFLVALSFFLGHFNGMTAMQTYAIPIFSSLKAPIDKYYCTIILGAVEFFGCIACVTLVNLLGKRVINLVSLVVCGVCFITVATYAHVVGIEYLDTLMSPNVNETGVFYWTPLVFLVISSFSSYLGIKILPWILTGEVFPNETRAVASGLSSGLGYIFGFLANKVFFSMVSNLTLPGTFWVFGATSFVGAIILHFILPETEGKTLHEITEHFAGRSKLSNKVQRKTNGVSEGFKNEAFEAEESRF</sequence>
<keyword evidence="2 5" id="KW-0812">Transmembrane</keyword>
<evidence type="ECO:0000256" key="2">
    <source>
        <dbReference type="ARBA" id="ARBA00022692"/>
    </source>
</evidence>
<feature type="transmembrane region" description="Helical" evidence="5">
    <location>
        <begin position="66"/>
        <end position="85"/>
    </location>
</feature>
<feature type="transmembrane region" description="Helical" evidence="5">
    <location>
        <begin position="179"/>
        <end position="200"/>
    </location>
</feature>
<dbReference type="PANTHER" id="PTHR48021:SF39">
    <property type="entry name" value="MAJOR FACILITATOR SUPERFAMILY (MFS) PROFILE DOMAIN-CONTAINING PROTEIN"/>
    <property type="match status" value="1"/>
</dbReference>
<dbReference type="InterPro" id="IPR005828">
    <property type="entry name" value="MFS_sugar_transport-like"/>
</dbReference>
<evidence type="ECO:0000256" key="3">
    <source>
        <dbReference type="ARBA" id="ARBA00022989"/>
    </source>
</evidence>
<dbReference type="InterPro" id="IPR036259">
    <property type="entry name" value="MFS_trans_sf"/>
</dbReference>
<dbReference type="PROSITE" id="PS50850">
    <property type="entry name" value="MFS"/>
    <property type="match status" value="1"/>
</dbReference>
<evidence type="ECO:0000313" key="8">
    <source>
        <dbReference type="Proteomes" id="UP001154078"/>
    </source>
</evidence>
<feature type="transmembrane region" description="Helical" evidence="5">
    <location>
        <begin position="21"/>
        <end position="46"/>
    </location>
</feature>
<evidence type="ECO:0000256" key="5">
    <source>
        <dbReference type="SAM" id="Phobius"/>
    </source>
</evidence>
<dbReference type="InterPro" id="IPR020846">
    <property type="entry name" value="MFS_dom"/>
</dbReference>
<evidence type="ECO:0000313" key="7">
    <source>
        <dbReference type="EMBL" id="CAH0557952.1"/>
    </source>
</evidence>
<evidence type="ECO:0000256" key="1">
    <source>
        <dbReference type="ARBA" id="ARBA00004141"/>
    </source>
</evidence>
<evidence type="ECO:0000256" key="4">
    <source>
        <dbReference type="ARBA" id="ARBA00023136"/>
    </source>
</evidence>